<dbReference type="GO" id="GO:0005762">
    <property type="term" value="C:mitochondrial large ribosomal subunit"/>
    <property type="evidence" value="ECO:0007669"/>
    <property type="project" value="TreeGrafter"/>
</dbReference>
<accession>A0A914EPF0</accession>
<comment type="subcellular location">
    <subcellularLocation>
        <location evidence="1">Mitochondrion</location>
    </subcellularLocation>
</comment>
<dbReference type="InterPro" id="IPR010793">
    <property type="entry name" value="Ribosomal_mL37/mL65"/>
</dbReference>
<evidence type="ECO:0000256" key="1">
    <source>
        <dbReference type="ARBA" id="ARBA00004173"/>
    </source>
</evidence>
<evidence type="ECO:0000256" key="4">
    <source>
        <dbReference type="ARBA" id="ARBA00023274"/>
    </source>
</evidence>
<dbReference type="InterPro" id="IPR039982">
    <property type="entry name" value="Ribosomal_mL65"/>
</dbReference>
<organism evidence="5 6">
    <name type="scientific">Acrobeloides nanus</name>
    <dbReference type="NCBI Taxonomy" id="290746"/>
    <lineage>
        <taxon>Eukaryota</taxon>
        <taxon>Metazoa</taxon>
        <taxon>Ecdysozoa</taxon>
        <taxon>Nematoda</taxon>
        <taxon>Chromadorea</taxon>
        <taxon>Rhabditida</taxon>
        <taxon>Tylenchina</taxon>
        <taxon>Cephalobomorpha</taxon>
        <taxon>Cephaloboidea</taxon>
        <taxon>Cephalobidae</taxon>
        <taxon>Acrobeloides</taxon>
    </lineage>
</organism>
<dbReference type="GO" id="GO:0003735">
    <property type="term" value="F:structural constituent of ribosome"/>
    <property type="evidence" value="ECO:0007669"/>
    <property type="project" value="InterPro"/>
</dbReference>
<evidence type="ECO:0000313" key="6">
    <source>
        <dbReference type="WBParaSite" id="ACRNAN_scaffold95.g31004.t1"/>
    </source>
</evidence>
<dbReference type="AlphaFoldDB" id="A0A914EPF0"/>
<reference evidence="6" key="1">
    <citation type="submission" date="2022-11" db="UniProtKB">
        <authorList>
            <consortium name="WormBaseParasite"/>
        </authorList>
    </citation>
    <scope>IDENTIFICATION</scope>
</reference>
<evidence type="ECO:0000313" key="5">
    <source>
        <dbReference type="Proteomes" id="UP000887540"/>
    </source>
</evidence>
<evidence type="ECO:0000256" key="3">
    <source>
        <dbReference type="ARBA" id="ARBA00023128"/>
    </source>
</evidence>
<keyword evidence="3" id="KW-0496">Mitochondrion</keyword>
<keyword evidence="2" id="KW-0689">Ribosomal protein</keyword>
<evidence type="ECO:0000256" key="2">
    <source>
        <dbReference type="ARBA" id="ARBA00022980"/>
    </source>
</evidence>
<proteinExistence type="predicted"/>
<dbReference type="GO" id="GO:0006412">
    <property type="term" value="P:translation"/>
    <property type="evidence" value="ECO:0007669"/>
    <property type="project" value="InterPro"/>
</dbReference>
<dbReference type="PANTHER" id="PTHR13014:SF3">
    <property type="entry name" value="LARGE RIBOSOMAL SUBUNIT PROTEIN ML65"/>
    <property type="match status" value="1"/>
</dbReference>
<protein>
    <submittedName>
        <fullName evidence="6">Uncharacterized protein</fullName>
    </submittedName>
</protein>
<dbReference type="WBParaSite" id="ACRNAN_scaffold95.g31004.t1">
    <property type="protein sequence ID" value="ACRNAN_scaffold95.g31004.t1"/>
    <property type="gene ID" value="ACRNAN_scaffold95.g31004"/>
</dbReference>
<dbReference type="PANTHER" id="PTHR13014">
    <property type="entry name" value="MITOCHONDRIAL 28S RIBOSOMAL PROTEIN S30/P52 PRO-APOTOTIC PROTEIN"/>
    <property type="match status" value="1"/>
</dbReference>
<dbReference type="Proteomes" id="UP000887540">
    <property type="component" value="Unplaced"/>
</dbReference>
<dbReference type="Pfam" id="PF07147">
    <property type="entry name" value="PDCD9"/>
    <property type="match status" value="1"/>
</dbReference>
<sequence>MQLRSHMFPKFISRASSSKVVPVTSRLNVSATSDSDLATPIHIKLEERFSKNNIVSPYHRQPNLIKANRIERRFKDDEKILRREFLAENDLTGDNARLFDYYKISKYVQQLDKTTDRIDFVNPFERDWTRFEQRWHRPFHQKLLRPRKAWCLPAIPAYFDTLDFYKYLTKMRVIVDDALFDGYYEDKSLKNFPLERFEKNLSELLISYGIAKPNLTEEQVSWFLKAIIDVAQISFPSRISQFNKYRISFSERCESFWIRAGFRHMYNRRKIWMSNPYTVARHRFPGDDRRKLGELTFVMRDKHAVQIRTYNEPLKPIFPWNDQENLFSPIFDDHSEISEILYNPLVYNLRLDGDHLWQCPGFDQDSAEPYRHGRLAIKNIFALKEKLAYWGIDEDVDPDEYEETLNASLQSIATTSLFSWLNAQAHCLGYTQYTDLDKEPLTSQLMLSDGIHYFFALGQLNTIAINVDVHGFDNDRTNACLVTGPLRLFEEFDESTKTFFHKDSSGKNVEGLNKDVLLRIIQMLL</sequence>
<name>A0A914EPF0_9BILA</name>
<keyword evidence="5" id="KW-1185">Reference proteome</keyword>
<keyword evidence="4" id="KW-0687">Ribonucleoprotein</keyword>